<gene>
    <name evidence="1" type="ORF">C5O25_04190</name>
</gene>
<evidence type="ECO:0000313" key="1">
    <source>
        <dbReference type="EMBL" id="PWB08378.1"/>
    </source>
</evidence>
<dbReference type="AlphaFoldDB" id="A0A2V1IZA6"/>
<comment type="caution">
    <text evidence="1">The sequence shown here is derived from an EMBL/GenBank/DDBJ whole genome shotgun (WGS) entry which is preliminary data.</text>
</comment>
<organism evidence="1 2">
    <name type="scientific">Paramuribaculum intestinale</name>
    <dbReference type="NCBI Taxonomy" id="2094151"/>
    <lineage>
        <taxon>Bacteria</taxon>
        <taxon>Pseudomonadati</taxon>
        <taxon>Bacteroidota</taxon>
        <taxon>Bacteroidia</taxon>
        <taxon>Bacteroidales</taxon>
        <taxon>Muribaculaceae</taxon>
        <taxon>Paramuribaculum</taxon>
    </lineage>
</organism>
<keyword evidence="2" id="KW-1185">Reference proteome</keyword>
<dbReference type="Proteomes" id="UP000244925">
    <property type="component" value="Unassembled WGS sequence"/>
</dbReference>
<sequence>MSKENLFVLKQTSSLGDLLIKPVEKELARQMVIEHHYSHKWNFGGFGVFNFGIFRADEPDKCLGVAVYGYMKNPTAKIFHHPNPKAWICELNRLWIDDCLGKNAETVLIAASIKLIRKMDANVVAIQSFADGRLGCGTIYKAANFKYYGFHYTRFLRNKRTGEFTHEQILTTTTSPSGYVRSNISFLLGDLEVFVVKTYRYIYPLCKHFQFKTKEKPYPEYDKGMEQIEWERDRRKIKANIISLLDKLVA</sequence>
<dbReference type="Pfam" id="PF25680">
    <property type="entry name" value="Mom"/>
    <property type="match status" value="1"/>
</dbReference>
<proteinExistence type="predicted"/>
<reference evidence="2" key="1">
    <citation type="submission" date="2018-02" db="EMBL/GenBank/DDBJ databases">
        <authorList>
            <person name="Clavel T."/>
            <person name="Strowig T."/>
        </authorList>
    </citation>
    <scope>NUCLEOTIDE SEQUENCE [LARGE SCALE GENOMIC DNA]</scope>
    <source>
        <strain evidence="2">DSM 100764</strain>
    </source>
</reference>
<dbReference type="RefSeq" id="WP_107035481.1">
    <property type="nucleotide sequence ID" value="NZ_PUBV01000006.1"/>
</dbReference>
<dbReference type="InterPro" id="IPR057895">
    <property type="entry name" value="Mom"/>
</dbReference>
<name>A0A2V1IZA6_9BACT</name>
<accession>A0A2V1IZA6</accession>
<dbReference type="EMBL" id="PUBV01000006">
    <property type="protein sequence ID" value="PWB08378.1"/>
    <property type="molecule type" value="Genomic_DNA"/>
</dbReference>
<protein>
    <submittedName>
        <fullName evidence="1">Uncharacterized protein</fullName>
    </submittedName>
</protein>
<evidence type="ECO:0000313" key="2">
    <source>
        <dbReference type="Proteomes" id="UP000244925"/>
    </source>
</evidence>